<feature type="transmembrane region" description="Helical" evidence="10">
    <location>
        <begin position="381"/>
        <end position="404"/>
    </location>
</feature>
<dbReference type="GO" id="GO:0051453">
    <property type="term" value="P:regulation of intracellular pH"/>
    <property type="evidence" value="ECO:0007669"/>
    <property type="project" value="TreeGrafter"/>
</dbReference>
<evidence type="ECO:0000313" key="12">
    <source>
        <dbReference type="EMBL" id="AXB58113.1"/>
    </source>
</evidence>
<feature type="transmembrane region" description="Helical" evidence="10">
    <location>
        <begin position="54"/>
        <end position="71"/>
    </location>
</feature>
<proteinExistence type="inferred from homology"/>
<keyword evidence="2 10" id="KW-0813">Transport</keyword>
<dbReference type="InterPro" id="IPR018422">
    <property type="entry name" value="Cation/H_exchanger_CPA1"/>
</dbReference>
<dbReference type="GO" id="GO:0015385">
    <property type="term" value="F:sodium:proton antiporter activity"/>
    <property type="evidence" value="ECO:0007669"/>
    <property type="project" value="InterPro"/>
</dbReference>
<evidence type="ECO:0000256" key="6">
    <source>
        <dbReference type="ARBA" id="ARBA00023053"/>
    </source>
</evidence>
<dbReference type="PANTHER" id="PTHR10110">
    <property type="entry name" value="SODIUM/HYDROGEN EXCHANGER"/>
    <property type="match status" value="1"/>
</dbReference>
<feature type="transmembrane region" description="Helical" evidence="10">
    <location>
        <begin position="28"/>
        <end position="48"/>
    </location>
</feature>
<dbReference type="Gene3D" id="6.10.140.1330">
    <property type="match status" value="1"/>
</dbReference>
<feature type="transmembrane region" description="Helical" evidence="10">
    <location>
        <begin position="347"/>
        <end position="369"/>
    </location>
</feature>
<keyword evidence="7 10" id="KW-0406">Ion transport</keyword>
<comment type="caution">
    <text evidence="10">Lacks conserved residue(s) required for the propagation of feature annotation.</text>
</comment>
<feature type="transmembrane region" description="Helical" evidence="10">
    <location>
        <begin position="302"/>
        <end position="326"/>
    </location>
</feature>
<accession>A0A344LW21</accession>
<feature type="transmembrane region" description="Helical" evidence="10">
    <location>
        <begin position="83"/>
        <end position="103"/>
    </location>
</feature>
<keyword evidence="5 10" id="KW-1133">Transmembrane helix</keyword>
<feature type="transmembrane region" description="Helical" evidence="10">
    <location>
        <begin position="223"/>
        <end position="248"/>
    </location>
</feature>
<keyword evidence="10" id="KW-0050">Antiport</keyword>
<keyword evidence="13" id="KW-1185">Reference proteome</keyword>
<keyword evidence="8 10" id="KW-0472">Membrane</keyword>
<evidence type="ECO:0000256" key="8">
    <source>
        <dbReference type="ARBA" id="ARBA00023136"/>
    </source>
</evidence>
<dbReference type="GO" id="GO:0005886">
    <property type="term" value="C:plasma membrane"/>
    <property type="evidence" value="ECO:0007669"/>
    <property type="project" value="UniProtKB-SubCell"/>
</dbReference>
<organism evidence="12 13">
    <name type="scientific">Flavobacterium fluviale</name>
    <dbReference type="NCBI Taxonomy" id="2249356"/>
    <lineage>
        <taxon>Bacteria</taxon>
        <taxon>Pseudomonadati</taxon>
        <taxon>Bacteroidota</taxon>
        <taxon>Flavobacteriia</taxon>
        <taxon>Flavobacteriales</taxon>
        <taxon>Flavobacteriaceae</taxon>
        <taxon>Flavobacterium</taxon>
    </lineage>
</organism>
<dbReference type="RefSeq" id="WP_113679042.1">
    <property type="nucleotide sequence ID" value="NZ_CP030261.1"/>
</dbReference>
<evidence type="ECO:0000256" key="10">
    <source>
        <dbReference type="RuleBase" id="RU366002"/>
    </source>
</evidence>
<dbReference type="NCBIfam" id="TIGR00831">
    <property type="entry name" value="a_cpa1"/>
    <property type="match status" value="1"/>
</dbReference>
<keyword evidence="4 10" id="KW-0812">Transmembrane</keyword>
<reference evidence="12 13" key="1">
    <citation type="submission" date="2018-06" db="EMBL/GenBank/DDBJ databases">
        <title>Genome sequencing of Flavobacterium.</title>
        <authorList>
            <person name="Baek M.-G."/>
            <person name="Yi H."/>
        </authorList>
    </citation>
    <scope>NUCLEOTIDE SEQUENCE [LARGE SCALE GENOMIC DNA]</scope>
    <source>
        <strain evidence="12 13">HYN0086</strain>
    </source>
</reference>
<sequence>MENITVIIMLLFGVAFLSLISKRYNFPIPIVLVLCGVIISVVPGLPVIALSPEVVFIIFLPPLLYHAAWHTSWSDFKQTIRPITLAAVGLVFFTTVLVAVVAHELIDDISWPLAFLLGAIVSPPDAVSATAITKGLGLHPRLIAILEGESLVNDASGLVAYKYALTAITAGNFVLWQAGLNFVLMSALGIAIGLAVGFIMNYIHKRFVCDDIIEVTLTLLTPFSSYLIAEHFHGSGVLAVVTTGLFLAARSGSIFSHESRIMTNTIWDVLSNILNGLIFILIGLQLRQIIDGISNYSGTSLFIWGAVISIVVILVRFLWVVPATLIPRMLSKKIRLKEEFDYRNMIIFGWSGMRGVVSMAAALALPLMLNKTEAFPLRNLIIYLVFCVILSTLVIQGLTLPWLIKKLKIERYSILAEEYDIRNKIVSETITHIEDNFSLLDDELLHNIKSKYEVKFNRLQKTELPANFFGNGKVLGGQIFNEFTKVQIDLVNVERNKLESMHKKGSVNEEIFRKIEKELDLEETRLWMEMYEEN</sequence>
<dbReference type="KEGG" id="ffl:HYN86_16555"/>
<comment type="function">
    <text evidence="10">Na(+)/H(+) antiporter that extrudes sodium in exchange for external protons.</text>
</comment>
<feature type="transmembrane region" description="Helical" evidence="10">
    <location>
        <begin position="269"/>
        <end position="290"/>
    </location>
</feature>
<gene>
    <name evidence="12" type="ORF">HYN86_16555</name>
</gene>
<evidence type="ECO:0000256" key="5">
    <source>
        <dbReference type="ARBA" id="ARBA00022989"/>
    </source>
</evidence>
<comment type="similarity">
    <text evidence="10">Belongs to the monovalent cation:proton antiporter 1 (CPA1) transporter (TC 2.A.36) family.</text>
</comment>
<feature type="transmembrane region" description="Helical" evidence="10">
    <location>
        <begin position="6"/>
        <end position="21"/>
    </location>
</feature>
<dbReference type="PANTHER" id="PTHR10110:SF86">
    <property type="entry name" value="SODIUM_HYDROGEN EXCHANGER 7"/>
    <property type="match status" value="1"/>
</dbReference>
<dbReference type="EMBL" id="CP030261">
    <property type="protein sequence ID" value="AXB58113.1"/>
    <property type="molecule type" value="Genomic_DNA"/>
</dbReference>
<feature type="domain" description="Cation/H+ exchanger transmembrane" evidence="11">
    <location>
        <begin position="15"/>
        <end position="406"/>
    </location>
</feature>
<dbReference type="Pfam" id="PF00999">
    <property type="entry name" value="Na_H_Exchanger"/>
    <property type="match status" value="1"/>
</dbReference>
<dbReference type="AlphaFoldDB" id="A0A344LW21"/>
<dbReference type="OrthoDB" id="9809206at2"/>
<evidence type="ECO:0000256" key="9">
    <source>
        <dbReference type="ARBA" id="ARBA00023201"/>
    </source>
</evidence>
<dbReference type="GO" id="GO:0015386">
    <property type="term" value="F:potassium:proton antiporter activity"/>
    <property type="evidence" value="ECO:0007669"/>
    <property type="project" value="TreeGrafter"/>
</dbReference>
<comment type="subcellular location">
    <subcellularLocation>
        <location evidence="1 10">Cell membrane</location>
        <topology evidence="1 10">Multi-pass membrane protein</topology>
    </subcellularLocation>
</comment>
<feature type="transmembrane region" description="Helical" evidence="10">
    <location>
        <begin position="182"/>
        <end position="203"/>
    </location>
</feature>
<evidence type="ECO:0000256" key="4">
    <source>
        <dbReference type="ARBA" id="ARBA00022692"/>
    </source>
</evidence>
<keyword evidence="9 10" id="KW-0739">Sodium transport</keyword>
<protein>
    <submittedName>
        <fullName evidence="12">Na+/H+ antiporter</fullName>
    </submittedName>
</protein>
<dbReference type="GO" id="GO:0098719">
    <property type="term" value="P:sodium ion import across plasma membrane"/>
    <property type="evidence" value="ECO:0007669"/>
    <property type="project" value="TreeGrafter"/>
</dbReference>
<evidence type="ECO:0000313" key="13">
    <source>
        <dbReference type="Proteomes" id="UP000251561"/>
    </source>
</evidence>
<evidence type="ECO:0000256" key="1">
    <source>
        <dbReference type="ARBA" id="ARBA00004651"/>
    </source>
</evidence>
<dbReference type="Proteomes" id="UP000251561">
    <property type="component" value="Chromosome"/>
</dbReference>
<dbReference type="InterPro" id="IPR006153">
    <property type="entry name" value="Cation/H_exchanger_TM"/>
</dbReference>
<dbReference type="InterPro" id="IPR004705">
    <property type="entry name" value="Cation/H_exchanger_CPA1_bac"/>
</dbReference>
<evidence type="ECO:0000256" key="2">
    <source>
        <dbReference type="ARBA" id="ARBA00022448"/>
    </source>
</evidence>
<evidence type="ECO:0000256" key="3">
    <source>
        <dbReference type="ARBA" id="ARBA00022475"/>
    </source>
</evidence>
<keyword evidence="6 10" id="KW-0915">Sodium</keyword>
<evidence type="ECO:0000259" key="11">
    <source>
        <dbReference type="Pfam" id="PF00999"/>
    </source>
</evidence>
<keyword evidence="3 10" id="KW-1003">Cell membrane</keyword>
<evidence type="ECO:0000256" key="7">
    <source>
        <dbReference type="ARBA" id="ARBA00023065"/>
    </source>
</evidence>
<name>A0A344LW21_9FLAO</name>